<feature type="region of interest" description="Disordered" evidence="1">
    <location>
        <begin position="1"/>
        <end position="24"/>
    </location>
</feature>
<reference evidence="2" key="2">
    <citation type="journal article" date="2021" name="PeerJ">
        <title>Extensive microbial diversity within the chicken gut microbiome revealed by metagenomics and culture.</title>
        <authorList>
            <person name="Gilroy R."/>
            <person name="Ravi A."/>
            <person name="Getino M."/>
            <person name="Pursley I."/>
            <person name="Horton D.L."/>
            <person name="Alikhan N.F."/>
            <person name="Baker D."/>
            <person name="Gharbi K."/>
            <person name="Hall N."/>
            <person name="Watson M."/>
            <person name="Adriaenssens E.M."/>
            <person name="Foster-Nyarko E."/>
            <person name="Jarju S."/>
            <person name="Secka A."/>
            <person name="Antonio M."/>
            <person name="Oren A."/>
            <person name="Chaudhuri R.R."/>
            <person name="La Ragione R."/>
            <person name="Hildebrand F."/>
            <person name="Pallen M.J."/>
        </authorList>
    </citation>
    <scope>NUCLEOTIDE SEQUENCE</scope>
    <source>
        <strain evidence="2">F6-4510</strain>
    </source>
</reference>
<sequence>MAFSKNKNFKYKNNNAPKKSVPKKKFDNKKYNSPSFVLKRIESAIEVALTSNKTSLIYGKLFEAQKYINELKHLEEMGIYRGKTKSKDYVSTFLNRKDKIIIDGIKRCYENGETLDQIMESSKYFSDEVMEFVKTLE</sequence>
<evidence type="ECO:0000313" key="3">
    <source>
        <dbReference type="Proteomes" id="UP000823611"/>
    </source>
</evidence>
<gene>
    <name evidence="2" type="ORF">IAC55_08245</name>
</gene>
<dbReference type="EMBL" id="JADIMX010000160">
    <property type="protein sequence ID" value="MBO8435292.1"/>
    <property type="molecule type" value="Genomic_DNA"/>
</dbReference>
<name>A0A9D9H4W8_9FIRM</name>
<dbReference type="Proteomes" id="UP000823611">
    <property type="component" value="Unassembled WGS sequence"/>
</dbReference>
<accession>A0A9D9H4W8</accession>
<comment type="caution">
    <text evidence="2">The sequence shown here is derived from an EMBL/GenBank/DDBJ whole genome shotgun (WGS) entry which is preliminary data.</text>
</comment>
<proteinExistence type="predicted"/>
<evidence type="ECO:0000256" key="1">
    <source>
        <dbReference type="SAM" id="MobiDB-lite"/>
    </source>
</evidence>
<reference evidence="2" key="1">
    <citation type="submission" date="2020-10" db="EMBL/GenBank/DDBJ databases">
        <authorList>
            <person name="Gilroy R."/>
        </authorList>
    </citation>
    <scope>NUCLEOTIDE SEQUENCE</scope>
    <source>
        <strain evidence="2">F6-4510</strain>
    </source>
</reference>
<dbReference type="AlphaFoldDB" id="A0A9D9H4W8"/>
<organism evidence="2 3">
    <name type="scientific">Candidatus Fimicola merdigallinarum</name>
    <dbReference type="NCBI Taxonomy" id="2840819"/>
    <lineage>
        <taxon>Bacteria</taxon>
        <taxon>Bacillati</taxon>
        <taxon>Bacillota</taxon>
        <taxon>Clostridia</taxon>
        <taxon>Lachnospirales</taxon>
        <taxon>Lachnospiraceae</taxon>
        <taxon>Lachnospiraceae incertae sedis</taxon>
        <taxon>Candidatus Fimicola</taxon>
    </lineage>
</organism>
<protein>
    <submittedName>
        <fullName evidence="2">Uncharacterized protein</fullName>
    </submittedName>
</protein>
<evidence type="ECO:0000313" key="2">
    <source>
        <dbReference type="EMBL" id="MBO8435292.1"/>
    </source>
</evidence>